<evidence type="ECO:0000256" key="6">
    <source>
        <dbReference type="ARBA" id="ARBA00023034"/>
    </source>
</evidence>
<dbReference type="PANTHER" id="PTHR13396">
    <property type="entry name" value="NEDD4 FAMILY INTERACTING PROTEIN 1/2"/>
    <property type="match status" value="1"/>
</dbReference>
<feature type="transmembrane region" description="Helical" evidence="8">
    <location>
        <begin position="265"/>
        <end position="284"/>
    </location>
</feature>
<keyword evidence="4" id="KW-0677">Repeat</keyword>
<dbReference type="GO" id="GO:0000139">
    <property type="term" value="C:Golgi membrane"/>
    <property type="evidence" value="ECO:0007669"/>
    <property type="project" value="UniProtKB-SubCell"/>
</dbReference>
<evidence type="ECO:0000256" key="2">
    <source>
        <dbReference type="ARBA" id="ARBA00004394"/>
    </source>
</evidence>
<dbReference type="AlphaFoldDB" id="A0A8D2N799"/>
<reference evidence="9" key="1">
    <citation type="submission" date="2025-08" db="UniProtKB">
        <authorList>
            <consortium name="Ensembl"/>
        </authorList>
    </citation>
    <scope>IDENTIFICATION</scope>
</reference>
<proteinExistence type="predicted"/>
<evidence type="ECO:0000256" key="5">
    <source>
        <dbReference type="ARBA" id="ARBA00022989"/>
    </source>
</evidence>
<feature type="transmembrane region" description="Helical" evidence="8">
    <location>
        <begin position="234"/>
        <end position="253"/>
    </location>
</feature>
<dbReference type="PANTHER" id="PTHR13396:SF3">
    <property type="entry name" value="NEDD4 FAMILY-INTERACTING PROTEIN 1"/>
    <property type="match status" value="1"/>
</dbReference>
<dbReference type="GO" id="GO:0030001">
    <property type="term" value="P:metal ion transport"/>
    <property type="evidence" value="ECO:0007669"/>
    <property type="project" value="InterPro"/>
</dbReference>
<keyword evidence="3 8" id="KW-0812">Transmembrane</keyword>
<feature type="transmembrane region" description="Helical" evidence="8">
    <location>
        <begin position="204"/>
        <end position="227"/>
    </location>
</feature>
<evidence type="ECO:0000256" key="3">
    <source>
        <dbReference type="ARBA" id="ARBA00022692"/>
    </source>
</evidence>
<dbReference type="GO" id="GO:0007034">
    <property type="term" value="P:vacuolar transport"/>
    <property type="evidence" value="ECO:0007669"/>
    <property type="project" value="InterPro"/>
</dbReference>
<protein>
    <recommendedName>
        <fullName evidence="11">Nedd4 family interacting protein 1</fullName>
    </recommendedName>
</protein>
<reference evidence="9" key="2">
    <citation type="submission" date="2025-09" db="UniProtKB">
        <authorList>
            <consortium name="Ensembl"/>
        </authorList>
    </citation>
    <scope>IDENTIFICATION</scope>
</reference>
<evidence type="ECO:0000256" key="1">
    <source>
        <dbReference type="ARBA" id="ARBA00004127"/>
    </source>
</evidence>
<accession>A0A8D2N799</accession>
<evidence type="ECO:0000313" key="9">
    <source>
        <dbReference type="Ensembl" id="ENSZALP00000017462.1"/>
    </source>
</evidence>
<dbReference type="Proteomes" id="UP000694413">
    <property type="component" value="Unassembled WGS sequence"/>
</dbReference>
<dbReference type="CDD" id="cd22305">
    <property type="entry name" value="NDFIP1"/>
    <property type="match status" value="1"/>
</dbReference>
<dbReference type="GO" id="GO:0005783">
    <property type="term" value="C:endoplasmic reticulum"/>
    <property type="evidence" value="ECO:0007669"/>
    <property type="project" value="TreeGrafter"/>
</dbReference>
<keyword evidence="6" id="KW-0333">Golgi apparatus</keyword>
<evidence type="ECO:0000256" key="4">
    <source>
        <dbReference type="ARBA" id="ARBA00022737"/>
    </source>
</evidence>
<evidence type="ECO:0000256" key="8">
    <source>
        <dbReference type="SAM" id="Phobius"/>
    </source>
</evidence>
<organism evidence="9 10">
    <name type="scientific">Zonotrichia albicollis</name>
    <name type="common">White-throated sparrow</name>
    <name type="synonym">Fringilla albicollis</name>
    <dbReference type="NCBI Taxonomy" id="44394"/>
    <lineage>
        <taxon>Eukaryota</taxon>
        <taxon>Metazoa</taxon>
        <taxon>Chordata</taxon>
        <taxon>Craniata</taxon>
        <taxon>Vertebrata</taxon>
        <taxon>Euteleostomi</taxon>
        <taxon>Archelosauria</taxon>
        <taxon>Archosauria</taxon>
        <taxon>Dinosauria</taxon>
        <taxon>Saurischia</taxon>
        <taxon>Theropoda</taxon>
        <taxon>Coelurosauria</taxon>
        <taxon>Aves</taxon>
        <taxon>Neognathae</taxon>
        <taxon>Neoaves</taxon>
        <taxon>Telluraves</taxon>
        <taxon>Australaves</taxon>
        <taxon>Passeriformes</taxon>
        <taxon>Passerellidae</taxon>
        <taxon>Zonotrichia</taxon>
    </lineage>
</organism>
<dbReference type="GO" id="GO:0006511">
    <property type="term" value="P:ubiquitin-dependent protein catabolic process"/>
    <property type="evidence" value="ECO:0007669"/>
    <property type="project" value="TreeGrafter"/>
</dbReference>
<evidence type="ECO:0008006" key="11">
    <source>
        <dbReference type="Google" id="ProtNLM"/>
    </source>
</evidence>
<dbReference type="GO" id="GO:0031398">
    <property type="term" value="P:positive regulation of protein ubiquitination"/>
    <property type="evidence" value="ECO:0007669"/>
    <property type="project" value="TreeGrafter"/>
</dbReference>
<dbReference type="InterPro" id="IPR019325">
    <property type="entry name" value="NEDD4/Bsd2"/>
</dbReference>
<keyword evidence="7 8" id="KW-0472">Membrane</keyword>
<name>A0A8D2N799_ZONAL</name>
<evidence type="ECO:0000313" key="10">
    <source>
        <dbReference type="Proteomes" id="UP000694413"/>
    </source>
</evidence>
<comment type="subcellular location">
    <subcellularLocation>
        <location evidence="1">Endomembrane system</location>
        <topology evidence="1">Multi-pass membrane protein</topology>
    </subcellularLocation>
    <subcellularLocation>
        <location evidence="2">Golgi apparatus membrane</location>
    </subcellularLocation>
</comment>
<dbReference type="GO" id="GO:0048471">
    <property type="term" value="C:perinuclear region of cytoplasm"/>
    <property type="evidence" value="ECO:0007669"/>
    <property type="project" value="TreeGrafter"/>
</dbReference>
<keyword evidence="5 8" id="KW-1133">Transmembrane helix</keyword>
<dbReference type="GO" id="GO:0050699">
    <property type="term" value="F:WW domain binding"/>
    <property type="evidence" value="ECO:0007669"/>
    <property type="project" value="TreeGrafter"/>
</dbReference>
<sequence>MGRCFHSSVSPRADLSVAVLGEELAAAAFPALPQGRAAWALARRDTALHLCHRGHFGAAEPCVLAAMEGSEAQDQAAGDCEGTRTRLRPGPFPCWSCFSPYPGCAGTKLQNEEEPGEAVPVVNDAPPPYSSISAENTAYFDYKDESGFPKPPSYNVATTLPSYDEAERSKAEATIPLVPGRDDDFVTRDDFDDTDQLRIGNDGIFMLTFFMAFLFNWIGFFLSFCLTTSAAGRYGAISGFGLSLIKWILIVRFSTYFPGYFDGQYWLWWVFLVLGFLLFLRGFINYAKVRKMPDTFSTLPRTRVLFIY</sequence>
<dbReference type="Ensembl" id="ENSZALT00000023234.1">
    <property type="protein sequence ID" value="ENSZALP00000017462.1"/>
    <property type="gene ID" value="ENSZALG00000014102.1"/>
</dbReference>
<evidence type="ECO:0000256" key="7">
    <source>
        <dbReference type="ARBA" id="ARBA00023136"/>
    </source>
</evidence>
<dbReference type="Pfam" id="PF10176">
    <property type="entry name" value="NEDD4_Bsd2"/>
    <property type="match status" value="2"/>
</dbReference>
<keyword evidence="10" id="KW-1185">Reference proteome</keyword>